<dbReference type="EMBL" id="VAHF01000004">
    <property type="protein sequence ID" value="TXG62451.1"/>
    <property type="molecule type" value="Genomic_DNA"/>
</dbReference>
<protein>
    <recommendedName>
        <fullName evidence="1">DUF4283 domain-containing protein</fullName>
    </recommendedName>
</protein>
<evidence type="ECO:0000313" key="2">
    <source>
        <dbReference type="EMBL" id="TXG62451.1"/>
    </source>
</evidence>
<proteinExistence type="predicted"/>
<comment type="caution">
    <text evidence="2">The sequence shown here is derived from an EMBL/GenBank/DDBJ whole genome shotgun (WGS) entry which is preliminary data.</text>
</comment>
<evidence type="ECO:0000259" key="1">
    <source>
        <dbReference type="Pfam" id="PF14111"/>
    </source>
</evidence>
<organism evidence="2 3">
    <name type="scientific">Acer yangbiense</name>
    <dbReference type="NCBI Taxonomy" id="1000413"/>
    <lineage>
        <taxon>Eukaryota</taxon>
        <taxon>Viridiplantae</taxon>
        <taxon>Streptophyta</taxon>
        <taxon>Embryophyta</taxon>
        <taxon>Tracheophyta</taxon>
        <taxon>Spermatophyta</taxon>
        <taxon>Magnoliopsida</taxon>
        <taxon>eudicotyledons</taxon>
        <taxon>Gunneridae</taxon>
        <taxon>Pentapetalae</taxon>
        <taxon>rosids</taxon>
        <taxon>malvids</taxon>
        <taxon>Sapindales</taxon>
        <taxon>Sapindaceae</taxon>
        <taxon>Hippocastanoideae</taxon>
        <taxon>Acereae</taxon>
        <taxon>Acer</taxon>
    </lineage>
</organism>
<dbReference type="Pfam" id="PF14111">
    <property type="entry name" value="DUF4283"/>
    <property type="match status" value="1"/>
</dbReference>
<dbReference type="Proteomes" id="UP000323000">
    <property type="component" value="Chromosome 4"/>
</dbReference>
<reference evidence="3" key="1">
    <citation type="journal article" date="2019" name="Gigascience">
        <title>De novo genome assembly of the endangered Acer yangbiense, a plant species with extremely small populations endemic to Yunnan Province, China.</title>
        <authorList>
            <person name="Yang J."/>
            <person name="Wariss H.M."/>
            <person name="Tao L."/>
            <person name="Zhang R."/>
            <person name="Yun Q."/>
            <person name="Hollingsworth P."/>
            <person name="Dao Z."/>
            <person name="Luo G."/>
            <person name="Guo H."/>
            <person name="Ma Y."/>
            <person name="Sun W."/>
        </authorList>
    </citation>
    <scope>NUCLEOTIDE SEQUENCE [LARGE SCALE GENOMIC DNA]</scope>
    <source>
        <strain evidence="3">cv. Malutang</strain>
    </source>
</reference>
<keyword evidence="3" id="KW-1185">Reference proteome</keyword>
<feature type="domain" description="DUF4283" evidence="1">
    <location>
        <begin position="34"/>
        <end position="109"/>
    </location>
</feature>
<dbReference type="PANTHER" id="PTHR31286:SF167">
    <property type="entry name" value="OS09G0268800 PROTEIN"/>
    <property type="match status" value="1"/>
</dbReference>
<accession>A0A5C7HZA0</accession>
<dbReference type="OrthoDB" id="1002340at2759"/>
<evidence type="ECO:0000313" key="3">
    <source>
        <dbReference type="Proteomes" id="UP000323000"/>
    </source>
</evidence>
<sequence length="231" mass="26143">MNEIEIASLCNALSIGEKDSPAQILDAGLKNRGEQRLALCLVGKVLGFKVVNMDAFRDVMSTIWRVNGGVEIEAIEDNIFEFHFKNLEARKRILSGGPWRLDRAIIILEEPTGTEDITNMGFNKTEFWVQVHNLPFLCMSEEIGVFLGNMIGEVRNIDMEAGKHGLNRFICVWVAIKVDKPLRRSLRVDLLGDGRITTMLFKGFRISIISATDWVILWVNALLQVTIRKLQ</sequence>
<dbReference type="AlphaFoldDB" id="A0A5C7HZA0"/>
<name>A0A5C7HZA0_9ROSI</name>
<dbReference type="InterPro" id="IPR040256">
    <property type="entry name" value="At4g02000-like"/>
</dbReference>
<dbReference type="PANTHER" id="PTHR31286">
    <property type="entry name" value="GLYCINE-RICH CELL WALL STRUCTURAL PROTEIN 1.8-LIKE"/>
    <property type="match status" value="1"/>
</dbReference>
<gene>
    <name evidence="2" type="ORF">EZV62_009445</name>
</gene>
<dbReference type="InterPro" id="IPR025558">
    <property type="entry name" value="DUF4283"/>
</dbReference>